<protein>
    <submittedName>
        <fullName evidence="1">Ankyrin repeat and SOCS box containing 15</fullName>
    </submittedName>
</protein>
<feature type="non-terminal residue" evidence="1">
    <location>
        <position position="1"/>
    </location>
</feature>
<proteinExistence type="predicted"/>
<accession>A0A1A8N1F4</accession>
<reference evidence="1" key="1">
    <citation type="submission" date="2016-05" db="EMBL/GenBank/DDBJ databases">
        <authorList>
            <person name="Lavstsen T."/>
            <person name="Jespersen J.S."/>
        </authorList>
    </citation>
    <scope>NUCLEOTIDE SEQUENCE</scope>
    <source>
        <tissue evidence="1">Brain</tissue>
    </source>
</reference>
<gene>
    <name evidence="1" type="primary">ASB15</name>
</gene>
<reference evidence="1" key="2">
    <citation type="submission" date="2016-06" db="EMBL/GenBank/DDBJ databases">
        <title>The genome of a short-lived fish provides insights into sex chromosome evolution and the genetic control of aging.</title>
        <authorList>
            <person name="Reichwald K."/>
            <person name="Felder M."/>
            <person name="Petzold A."/>
            <person name="Koch P."/>
            <person name="Groth M."/>
            <person name="Platzer M."/>
        </authorList>
    </citation>
    <scope>NUCLEOTIDE SEQUENCE</scope>
    <source>
        <tissue evidence="1">Brain</tissue>
    </source>
</reference>
<name>A0A1A8N1F4_9TELE</name>
<dbReference type="AlphaFoldDB" id="A0A1A8N1F4"/>
<dbReference type="EMBL" id="HAEF01021553">
    <property type="protein sequence ID" value="SBR62712.1"/>
    <property type="molecule type" value="Transcribed_RNA"/>
</dbReference>
<sequence>GECGHPDGAAEKWWAGQSEGCDGNDANSCGC</sequence>
<evidence type="ECO:0000313" key="1">
    <source>
        <dbReference type="EMBL" id="SBR62712.1"/>
    </source>
</evidence>
<organism evidence="1">
    <name type="scientific">Nothobranchius pienaari</name>
    <dbReference type="NCBI Taxonomy" id="704102"/>
    <lineage>
        <taxon>Eukaryota</taxon>
        <taxon>Metazoa</taxon>
        <taxon>Chordata</taxon>
        <taxon>Craniata</taxon>
        <taxon>Vertebrata</taxon>
        <taxon>Euteleostomi</taxon>
        <taxon>Actinopterygii</taxon>
        <taxon>Neopterygii</taxon>
        <taxon>Teleostei</taxon>
        <taxon>Neoteleostei</taxon>
        <taxon>Acanthomorphata</taxon>
        <taxon>Ovalentaria</taxon>
        <taxon>Atherinomorphae</taxon>
        <taxon>Cyprinodontiformes</taxon>
        <taxon>Nothobranchiidae</taxon>
        <taxon>Nothobranchius</taxon>
    </lineage>
</organism>